<feature type="transmembrane region" description="Helical" evidence="1">
    <location>
        <begin position="213"/>
        <end position="231"/>
    </location>
</feature>
<protein>
    <submittedName>
        <fullName evidence="3">Abortive phage infection protein</fullName>
    </submittedName>
</protein>
<keyword evidence="1" id="KW-0472">Membrane</keyword>
<proteinExistence type="predicted"/>
<accession>A0A0A5GAD3</accession>
<keyword evidence="1" id="KW-1133">Transmembrane helix</keyword>
<feature type="transmembrane region" description="Helical" evidence="1">
    <location>
        <begin position="105"/>
        <end position="124"/>
    </location>
</feature>
<feature type="transmembrane region" description="Helical" evidence="1">
    <location>
        <begin position="37"/>
        <end position="56"/>
    </location>
</feature>
<dbReference type="OrthoDB" id="371054at2"/>
<feature type="transmembrane region" description="Helical" evidence="1">
    <location>
        <begin position="189"/>
        <end position="207"/>
    </location>
</feature>
<dbReference type="InterPro" id="IPR003675">
    <property type="entry name" value="Rce1/LyrA-like_dom"/>
</dbReference>
<feature type="transmembrane region" description="Helical" evidence="1">
    <location>
        <begin position="7"/>
        <end position="31"/>
    </location>
</feature>
<dbReference type="Proteomes" id="UP000030403">
    <property type="component" value="Unassembled WGS sequence"/>
</dbReference>
<dbReference type="AlphaFoldDB" id="A0A0A5GAD3"/>
<dbReference type="RefSeq" id="WP_027446290.1">
    <property type="nucleotide sequence ID" value="NZ_AULJ01000032.1"/>
</dbReference>
<dbReference type="GO" id="GO:0080120">
    <property type="term" value="P:CAAX-box protein maturation"/>
    <property type="evidence" value="ECO:0007669"/>
    <property type="project" value="UniProtKB-ARBA"/>
</dbReference>
<feature type="transmembrane region" description="Helical" evidence="1">
    <location>
        <begin position="77"/>
        <end position="99"/>
    </location>
</feature>
<evidence type="ECO:0000259" key="2">
    <source>
        <dbReference type="Pfam" id="PF02517"/>
    </source>
</evidence>
<dbReference type="InterPro" id="IPR052710">
    <property type="entry name" value="CAAX_protease"/>
</dbReference>
<sequence length="250" mass="28182">MGNTIKLLLKILGLELLIIFFFTINGIYATLTNPSNPFMQYIGLLPLAIGFYFYLIKTKKWRNFFSKDSLCFDKENILLWSPLLIVLTLLLIGNGGLSVTSVTDLILILGTQILIVAFIEEMVFRGFMINILISKGFRFAVLTSSFLFALTHSLQLLGGQSIEDTLLQITYAFLIGMVLSLLIVNNQSILIAIIFHGLNNFFILTAQVEGSSVYNYVIISVLIVHAVFLWSRAKRTNKFRIDNISEPLVK</sequence>
<dbReference type="PANTHER" id="PTHR36435:SF1">
    <property type="entry name" value="CAAX AMINO TERMINAL PROTEASE FAMILY PROTEIN"/>
    <property type="match status" value="1"/>
</dbReference>
<dbReference type="STRING" id="1385511.GCA_000425225_02607"/>
<reference evidence="3 4" key="1">
    <citation type="submission" date="2013-08" db="EMBL/GenBank/DDBJ databases">
        <authorList>
            <person name="Huang J."/>
            <person name="Wang G."/>
        </authorList>
    </citation>
    <scope>NUCLEOTIDE SEQUENCE [LARGE SCALE GENOMIC DNA]</scope>
    <source>
        <strain evidence="3 4">BH030004</strain>
    </source>
</reference>
<gene>
    <name evidence="3" type="ORF">N783_01150</name>
</gene>
<name>A0A0A5GAD3_9BACI</name>
<feature type="transmembrane region" description="Helical" evidence="1">
    <location>
        <begin position="136"/>
        <end position="154"/>
    </location>
</feature>
<dbReference type="GO" id="GO:0004175">
    <property type="term" value="F:endopeptidase activity"/>
    <property type="evidence" value="ECO:0007669"/>
    <property type="project" value="UniProtKB-ARBA"/>
</dbReference>
<evidence type="ECO:0000313" key="3">
    <source>
        <dbReference type="EMBL" id="KGX90126.1"/>
    </source>
</evidence>
<dbReference type="PANTHER" id="PTHR36435">
    <property type="entry name" value="SLR1288 PROTEIN"/>
    <property type="match status" value="1"/>
</dbReference>
<organism evidence="3 4">
    <name type="scientific">Pontibacillus marinus BH030004 = DSM 16465</name>
    <dbReference type="NCBI Taxonomy" id="1385511"/>
    <lineage>
        <taxon>Bacteria</taxon>
        <taxon>Bacillati</taxon>
        <taxon>Bacillota</taxon>
        <taxon>Bacilli</taxon>
        <taxon>Bacillales</taxon>
        <taxon>Bacillaceae</taxon>
        <taxon>Pontibacillus</taxon>
    </lineage>
</organism>
<keyword evidence="4" id="KW-1185">Reference proteome</keyword>
<evidence type="ECO:0000313" key="4">
    <source>
        <dbReference type="Proteomes" id="UP000030403"/>
    </source>
</evidence>
<comment type="caution">
    <text evidence="3">The sequence shown here is derived from an EMBL/GenBank/DDBJ whole genome shotgun (WGS) entry which is preliminary data.</text>
</comment>
<feature type="domain" description="CAAX prenyl protease 2/Lysostaphin resistance protein A-like" evidence="2">
    <location>
        <begin position="105"/>
        <end position="202"/>
    </location>
</feature>
<keyword evidence="1" id="KW-0812">Transmembrane</keyword>
<dbReference type="EMBL" id="AVPF01000009">
    <property type="protein sequence ID" value="KGX90126.1"/>
    <property type="molecule type" value="Genomic_DNA"/>
</dbReference>
<feature type="transmembrane region" description="Helical" evidence="1">
    <location>
        <begin position="166"/>
        <end position="184"/>
    </location>
</feature>
<evidence type="ECO:0000256" key="1">
    <source>
        <dbReference type="SAM" id="Phobius"/>
    </source>
</evidence>
<dbReference type="eggNOG" id="COG1266">
    <property type="taxonomic scope" value="Bacteria"/>
</dbReference>
<dbReference type="Pfam" id="PF02517">
    <property type="entry name" value="Rce1-like"/>
    <property type="match status" value="1"/>
</dbReference>